<feature type="non-terminal residue" evidence="1">
    <location>
        <position position="1"/>
    </location>
</feature>
<reference evidence="1" key="1">
    <citation type="submission" date="2021-01" db="EMBL/GenBank/DDBJ databases">
        <authorList>
            <consortium name="Genoscope - CEA"/>
            <person name="William W."/>
        </authorList>
    </citation>
    <scope>NUCLEOTIDE SEQUENCE</scope>
</reference>
<sequence length="65" mass="7930">LTQTNRFHRFWSPNSFLLLHSHNLFTNHYSILSNRISSFCHHQISFTVYQIYSYDTMLLLRLRLV</sequence>
<dbReference type="EMBL" id="HG994363">
    <property type="protein sequence ID" value="CAF2051925.1"/>
    <property type="molecule type" value="Genomic_DNA"/>
</dbReference>
<name>A0A816PR84_BRANA</name>
<protein>
    <submittedName>
        <fullName evidence="1">(rape) hypothetical protein</fullName>
    </submittedName>
</protein>
<dbReference type="AlphaFoldDB" id="A0A816PR84"/>
<evidence type="ECO:0000313" key="1">
    <source>
        <dbReference type="EMBL" id="CAF2051925.1"/>
    </source>
</evidence>
<gene>
    <name evidence="1" type="ORF">DARMORV10_A09P66960.1</name>
</gene>
<organism evidence="1">
    <name type="scientific">Brassica napus</name>
    <name type="common">Rape</name>
    <dbReference type="NCBI Taxonomy" id="3708"/>
    <lineage>
        <taxon>Eukaryota</taxon>
        <taxon>Viridiplantae</taxon>
        <taxon>Streptophyta</taxon>
        <taxon>Embryophyta</taxon>
        <taxon>Tracheophyta</taxon>
        <taxon>Spermatophyta</taxon>
        <taxon>Magnoliopsida</taxon>
        <taxon>eudicotyledons</taxon>
        <taxon>Gunneridae</taxon>
        <taxon>Pentapetalae</taxon>
        <taxon>rosids</taxon>
        <taxon>malvids</taxon>
        <taxon>Brassicales</taxon>
        <taxon>Brassicaceae</taxon>
        <taxon>Brassiceae</taxon>
        <taxon>Brassica</taxon>
    </lineage>
</organism>
<accession>A0A816PR84</accession>
<proteinExistence type="predicted"/>
<dbReference type="Proteomes" id="UP001295469">
    <property type="component" value="Chromosome A09"/>
</dbReference>